<keyword evidence="2" id="KW-1185">Reference proteome</keyword>
<dbReference type="AlphaFoldDB" id="A0A0H3CE07"/>
<organism evidence="1 2">
    <name type="scientific">Enterobacter cloacae subsp. cloacae (strain ATCC 13047 / DSM 30054 / NBRC 13535 / NCTC 10005 / WDCM 00083 / NCDC 279-56)</name>
    <dbReference type="NCBI Taxonomy" id="716541"/>
    <lineage>
        <taxon>Bacteria</taxon>
        <taxon>Pseudomonadati</taxon>
        <taxon>Pseudomonadota</taxon>
        <taxon>Gammaproteobacteria</taxon>
        <taxon>Enterobacterales</taxon>
        <taxon>Enterobacteriaceae</taxon>
        <taxon>Enterobacter</taxon>
        <taxon>Enterobacter cloacae complex</taxon>
    </lineage>
</organism>
<reference evidence="1 2" key="1">
    <citation type="journal article" date="2010" name="J. Bacteriol.">
        <title>Complete genome sequence of Enterobacter cloacae subsp. cloacae type strain ATCC 13047.</title>
        <authorList>
            <person name="Ren Y."/>
            <person name="Ren Y."/>
            <person name="Zhou Z."/>
            <person name="Guo X."/>
            <person name="Li Y."/>
            <person name="Feng L."/>
            <person name="Wang L."/>
        </authorList>
    </citation>
    <scope>NUCLEOTIDE SEQUENCE [LARGE SCALE GENOMIC DNA]</scope>
    <source>
        <strain evidence="2">ATCC 13047 / DSM 30054 / NBRC 13535 / NCTC 10005 / WDCM 00083 / NCDC 279-56</strain>
    </source>
</reference>
<name>A0A0H3CE07_ENTCC</name>
<gene>
    <name evidence="1" type="ordered locus">ECL_00502</name>
</gene>
<accession>A0A0H3CE07</accession>
<dbReference type="Proteomes" id="UP000002363">
    <property type="component" value="Chromosome"/>
</dbReference>
<sequence>MIFVREWITHQDIHQFFFVLRESEYQVNNTCLFPVVTHR</sequence>
<dbReference type="EMBL" id="CP001918">
    <property type="protein sequence ID" value="ADF60068.1"/>
    <property type="molecule type" value="Genomic_DNA"/>
</dbReference>
<proteinExistence type="predicted"/>
<dbReference type="KEGG" id="enc:ECL_00502"/>
<dbReference type="HOGENOM" id="CLU_3309025_0_0_6"/>
<evidence type="ECO:0000313" key="1">
    <source>
        <dbReference type="EMBL" id="ADF60068.1"/>
    </source>
</evidence>
<protein>
    <submittedName>
        <fullName evidence="1">Uncharacterized protein</fullName>
    </submittedName>
</protein>
<evidence type="ECO:0000313" key="2">
    <source>
        <dbReference type="Proteomes" id="UP000002363"/>
    </source>
</evidence>
<dbReference type="EnsemblBacteria" id="ADF60068">
    <property type="protein sequence ID" value="ADF60068"/>
    <property type="gene ID" value="ECL_00502"/>
</dbReference>